<sequence length="72" mass="8259">MYDEIFHNMLEYLQPPHGELNQFVQWIGNAAGLFVPCVGKRVWILTQDLGTKYSGNDARGAEETSIKRVKNY</sequence>
<evidence type="ECO:0000313" key="1">
    <source>
        <dbReference type="EMBL" id="OAI28582.1"/>
    </source>
</evidence>
<proteinExistence type="predicted"/>
<dbReference type="Proteomes" id="UP000077734">
    <property type="component" value="Unassembled WGS sequence"/>
</dbReference>
<comment type="caution">
    <text evidence="1">The sequence shown here is derived from an EMBL/GenBank/DDBJ whole genome shotgun (WGS) entry which is preliminary data.</text>
</comment>
<evidence type="ECO:0000313" key="2">
    <source>
        <dbReference type="Proteomes" id="UP000077734"/>
    </source>
</evidence>
<accession>A0AA91I6F8</accession>
<keyword evidence="2" id="KW-1185">Reference proteome</keyword>
<name>A0AA91I6F8_9GAMM</name>
<protein>
    <submittedName>
        <fullName evidence="1">Uncharacterized protein</fullName>
    </submittedName>
</protein>
<dbReference type="AlphaFoldDB" id="A0AA91I6F8"/>
<gene>
    <name evidence="1" type="ORF">A1356_06905</name>
</gene>
<dbReference type="EMBL" id="LUUL01000055">
    <property type="protein sequence ID" value="OAI28582.1"/>
    <property type="molecule type" value="Genomic_DNA"/>
</dbReference>
<reference evidence="1 2" key="1">
    <citation type="submission" date="2016-03" db="EMBL/GenBank/DDBJ databases">
        <authorList>
            <person name="Heylen K."/>
            <person name="De Vos P."/>
            <person name="Vekeman B."/>
        </authorList>
    </citation>
    <scope>NUCLEOTIDE SEQUENCE [LARGE SCALE GENOMIC DNA]</scope>
    <source>
        <strain evidence="1 2">R-49807</strain>
    </source>
</reference>
<organism evidence="1 2">
    <name type="scientific">Methylomonas koyamae</name>
    <dbReference type="NCBI Taxonomy" id="702114"/>
    <lineage>
        <taxon>Bacteria</taxon>
        <taxon>Pseudomonadati</taxon>
        <taxon>Pseudomonadota</taxon>
        <taxon>Gammaproteobacteria</taxon>
        <taxon>Methylococcales</taxon>
        <taxon>Methylococcaceae</taxon>
        <taxon>Methylomonas</taxon>
    </lineage>
</organism>